<feature type="transmembrane region" description="Helical" evidence="1">
    <location>
        <begin position="458"/>
        <end position="479"/>
    </location>
</feature>
<proteinExistence type="predicted"/>
<dbReference type="GO" id="GO:0005886">
    <property type="term" value="C:plasma membrane"/>
    <property type="evidence" value="ECO:0007669"/>
    <property type="project" value="UniProtKB-SubCell"/>
</dbReference>
<keyword evidence="1" id="KW-1133">Transmembrane helix</keyword>
<evidence type="ECO:0008006" key="4">
    <source>
        <dbReference type="Google" id="ProtNLM"/>
    </source>
</evidence>
<keyword evidence="1" id="KW-0472">Membrane</keyword>
<organism evidence="2 3">
    <name type="scientific">Virgisporangium aurantiacum</name>
    <dbReference type="NCBI Taxonomy" id="175570"/>
    <lineage>
        <taxon>Bacteria</taxon>
        <taxon>Bacillati</taxon>
        <taxon>Actinomycetota</taxon>
        <taxon>Actinomycetes</taxon>
        <taxon>Micromonosporales</taxon>
        <taxon>Micromonosporaceae</taxon>
        <taxon>Virgisporangium</taxon>
    </lineage>
</organism>
<dbReference type="Gene3D" id="2.60.120.200">
    <property type="match status" value="1"/>
</dbReference>
<name>A0A8J3Z6N8_9ACTN</name>
<evidence type="ECO:0000313" key="2">
    <source>
        <dbReference type="EMBL" id="GIJ57382.1"/>
    </source>
</evidence>
<gene>
    <name evidence="2" type="ORF">Vau01_048980</name>
</gene>
<evidence type="ECO:0000256" key="1">
    <source>
        <dbReference type="SAM" id="Phobius"/>
    </source>
</evidence>
<dbReference type="RefSeq" id="WP_203996685.1">
    <property type="nucleotide sequence ID" value="NZ_BOPG01000031.1"/>
</dbReference>
<dbReference type="PANTHER" id="PTHR37305">
    <property type="entry name" value="INTEGRAL MEMBRANE PROTEIN-RELATED"/>
    <property type="match status" value="1"/>
</dbReference>
<feature type="transmembrane region" description="Helical" evidence="1">
    <location>
        <begin position="317"/>
        <end position="343"/>
    </location>
</feature>
<comment type="caution">
    <text evidence="2">The sequence shown here is derived from an EMBL/GenBank/DDBJ whole genome shotgun (WGS) entry which is preliminary data.</text>
</comment>
<dbReference type="EMBL" id="BOPG01000031">
    <property type="protein sequence ID" value="GIJ57382.1"/>
    <property type="molecule type" value="Genomic_DNA"/>
</dbReference>
<dbReference type="PANTHER" id="PTHR37305:SF1">
    <property type="entry name" value="MEMBRANE PROTEIN"/>
    <property type="match status" value="1"/>
</dbReference>
<keyword evidence="3" id="KW-1185">Reference proteome</keyword>
<feature type="transmembrane region" description="Helical" evidence="1">
    <location>
        <begin position="275"/>
        <end position="296"/>
    </location>
</feature>
<dbReference type="GO" id="GO:0140359">
    <property type="term" value="F:ABC-type transporter activity"/>
    <property type="evidence" value="ECO:0007669"/>
    <property type="project" value="InterPro"/>
</dbReference>
<accession>A0A8J3Z6N8</accession>
<feature type="transmembrane region" description="Helical" evidence="1">
    <location>
        <begin position="21"/>
        <end position="42"/>
    </location>
</feature>
<evidence type="ECO:0000313" key="3">
    <source>
        <dbReference type="Proteomes" id="UP000612585"/>
    </source>
</evidence>
<sequence>MSDVLRLLRAEWTKFRSVPGWARGSAVAGLLILLFPVTGLGGGGPGQAKPIPIGPAGEPVSDAFYFVHRPLADHGRITVAVTSLTSLSARDSGGTAPWAKAGLIVRAGPEPGARYAAIMVTGGHGVRMQHDYRHDRAGQAGAGWLRLTRSGDTITGEDSTDGTRWKPVGTVRLPGLAGTVDAGLFVACPQYVHGIQTAGDVATAGFGPPQLAGDWPAAAWTGDQIGARTATFAGQPPDSPGGFAVTGAGFTVTGAGDLAPATRGDIVPAAAVNDLLLGTFPAQIVIVVVATLMITSEYRYGLIRTTLSAGAGRIRMLLAKAVVIAGVTFVTGLVATVLAVTLWTRLVRALGLYLFPATSGALLRVEIGTAAMLAVTAVFALGVGTILRRSAPAVTTVVAATVLPYLLALTPFLPPSLAQWLTRVTPAAALAVQQTLVRHPQVDGLYTPANGYFPLPPWAGVAVLCGYAALALTLAAVLLRRRDA</sequence>
<dbReference type="Proteomes" id="UP000612585">
    <property type="component" value="Unassembled WGS sequence"/>
</dbReference>
<feature type="transmembrane region" description="Helical" evidence="1">
    <location>
        <begin position="394"/>
        <end position="413"/>
    </location>
</feature>
<keyword evidence="1" id="KW-0812">Transmembrane</keyword>
<reference evidence="2" key="1">
    <citation type="submission" date="2021-01" db="EMBL/GenBank/DDBJ databases">
        <title>Whole genome shotgun sequence of Virgisporangium aurantiacum NBRC 16421.</title>
        <authorList>
            <person name="Komaki H."/>
            <person name="Tamura T."/>
        </authorList>
    </citation>
    <scope>NUCLEOTIDE SEQUENCE</scope>
    <source>
        <strain evidence="2">NBRC 16421</strain>
    </source>
</reference>
<dbReference type="AlphaFoldDB" id="A0A8J3Z6N8"/>
<feature type="transmembrane region" description="Helical" evidence="1">
    <location>
        <begin position="363"/>
        <end position="387"/>
    </location>
</feature>
<protein>
    <recommendedName>
        <fullName evidence="4">ABC-2 family transporter protein</fullName>
    </recommendedName>
</protein>